<evidence type="ECO:0000313" key="1">
    <source>
        <dbReference type="EMBL" id="AGA31634.1"/>
    </source>
</evidence>
<sequence>MRARVFIPCVHTTRHTALKTIVIPAELTPEERSIVQRKSDRRSSPCQGHRKWLRAYLEGLRVSAVAHLNHCDAATRRAALMACVSMTTLFVMLGPLKVTLHELATRTAFVVWQVSTVRAINQGRGGKP</sequence>
<dbReference type="EMBL" id="CP003366">
    <property type="protein sequence ID" value="AGA31634.1"/>
    <property type="molecule type" value="Genomic_DNA"/>
</dbReference>
<evidence type="ECO:0000313" key="2">
    <source>
        <dbReference type="Proteomes" id="UP000010798"/>
    </source>
</evidence>
<dbReference type="Proteomes" id="UP000010798">
    <property type="component" value="Plasmid pSINAC02"/>
</dbReference>
<dbReference type="AlphaFoldDB" id="L0DQD6"/>
<keyword evidence="2" id="KW-1185">Reference proteome</keyword>
<gene>
    <name evidence="1" type="ordered locus">Sinac_7603</name>
</gene>
<protein>
    <submittedName>
        <fullName evidence="1">Uncharacterized protein</fullName>
    </submittedName>
</protein>
<keyword evidence="1" id="KW-0614">Plasmid</keyword>
<proteinExistence type="predicted"/>
<reference evidence="1 2" key="1">
    <citation type="submission" date="2012-02" db="EMBL/GenBank/DDBJ databases">
        <title>Complete sequence of plasmid 2 of Singulisphaera acidiphila DSM 18658.</title>
        <authorList>
            <consortium name="US DOE Joint Genome Institute (JGI-PGF)"/>
            <person name="Lucas S."/>
            <person name="Copeland A."/>
            <person name="Lapidus A."/>
            <person name="Glavina del Rio T."/>
            <person name="Dalin E."/>
            <person name="Tice H."/>
            <person name="Bruce D."/>
            <person name="Goodwin L."/>
            <person name="Pitluck S."/>
            <person name="Peters L."/>
            <person name="Ovchinnikova G."/>
            <person name="Chertkov O."/>
            <person name="Kyrpides N."/>
            <person name="Mavromatis K."/>
            <person name="Ivanova N."/>
            <person name="Brettin T."/>
            <person name="Detter J.C."/>
            <person name="Han C."/>
            <person name="Larimer F."/>
            <person name="Land M."/>
            <person name="Hauser L."/>
            <person name="Markowitz V."/>
            <person name="Cheng J.-F."/>
            <person name="Hugenholtz P."/>
            <person name="Woyke T."/>
            <person name="Wu D."/>
            <person name="Tindall B."/>
            <person name="Pomrenke H."/>
            <person name="Brambilla E."/>
            <person name="Klenk H.-P."/>
            <person name="Eisen J.A."/>
        </authorList>
    </citation>
    <scope>NUCLEOTIDE SEQUENCE [LARGE SCALE GENOMIC DNA]</scope>
    <source>
        <strain evidence="2">ATCC BAA-1392 / DSM 18658 / VKM B-2454 / MOB10</strain>
        <plasmid evidence="1 2">pSINAC02</plasmid>
    </source>
</reference>
<name>L0DQD6_SINAD</name>
<geneLocation type="plasmid" evidence="1 2">
    <name>pSINAC02</name>
</geneLocation>
<organism evidence="1 2">
    <name type="scientific">Singulisphaera acidiphila (strain ATCC BAA-1392 / DSM 18658 / VKM B-2454 / MOB10)</name>
    <dbReference type="NCBI Taxonomy" id="886293"/>
    <lineage>
        <taxon>Bacteria</taxon>
        <taxon>Pseudomonadati</taxon>
        <taxon>Planctomycetota</taxon>
        <taxon>Planctomycetia</taxon>
        <taxon>Isosphaerales</taxon>
        <taxon>Isosphaeraceae</taxon>
        <taxon>Singulisphaera</taxon>
    </lineage>
</organism>
<dbReference type="KEGG" id="saci:Sinac_7603"/>
<accession>L0DQD6</accession>
<dbReference type="HOGENOM" id="CLU_1958106_0_0_0"/>